<dbReference type="InterPro" id="IPR036871">
    <property type="entry name" value="PX_dom_sf"/>
</dbReference>
<evidence type="ECO:0000259" key="1">
    <source>
        <dbReference type="PROSITE" id="PS50132"/>
    </source>
</evidence>
<dbReference type="InterPro" id="IPR036305">
    <property type="entry name" value="RGS_sf"/>
</dbReference>
<dbReference type="GO" id="GO:0035091">
    <property type="term" value="F:phosphatidylinositol binding"/>
    <property type="evidence" value="ECO:0007669"/>
    <property type="project" value="InterPro"/>
</dbReference>
<gene>
    <name evidence="3" type="ORF">AYI68_g2236</name>
</gene>
<dbReference type="PROSITE" id="PS50132">
    <property type="entry name" value="RGS"/>
    <property type="match status" value="1"/>
</dbReference>
<dbReference type="InterPro" id="IPR016137">
    <property type="entry name" value="RGS"/>
</dbReference>
<accession>A0A1R0H3C2</accession>
<proteinExistence type="predicted"/>
<feature type="domain" description="RGS" evidence="1">
    <location>
        <begin position="271"/>
        <end position="405"/>
    </location>
</feature>
<dbReference type="AlphaFoldDB" id="A0A1R0H3C2"/>
<keyword evidence="4" id="KW-1185">Reference proteome</keyword>
<dbReference type="InterPro" id="IPR001683">
    <property type="entry name" value="PX_dom"/>
</dbReference>
<dbReference type="STRING" id="133383.A0A1R0H3C2"/>
<dbReference type="PANTHER" id="PTHR22775">
    <property type="entry name" value="SORTING NEXIN"/>
    <property type="match status" value="1"/>
</dbReference>
<dbReference type="Gene3D" id="3.30.1520.10">
    <property type="entry name" value="Phox-like domain"/>
    <property type="match status" value="1"/>
</dbReference>
<name>A0A1R0H3C2_9FUNG</name>
<dbReference type="Pfam" id="PF00787">
    <property type="entry name" value="PX"/>
    <property type="match status" value="1"/>
</dbReference>
<evidence type="ECO:0000313" key="4">
    <source>
        <dbReference type="Proteomes" id="UP000187455"/>
    </source>
</evidence>
<comment type="caution">
    <text evidence="3">The sequence shown here is derived from an EMBL/GenBank/DDBJ whole genome shotgun (WGS) entry which is preliminary data.</text>
</comment>
<dbReference type="PROSITE" id="PS51207">
    <property type="entry name" value="PXA"/>
    <property type="match status" value="1"/>
</dbReference>
<sequence length="1159" mass="132287">MSSVDKVNKDISEFDLLTEKEKNGISNHVRKRIERILPFIQKPSASFSSVRNILLRELISNAIFLPIIQLLSDPDTINTLIEDHLIKQIKDQNLPEELTGVLNDSQSSYSTKSKSEDIENAAKKAADSLEHIFRLINNAEGQEQLQDLNDEVLEEIRKKRILILGQDRDSIVHGELVSDVMAYINQLYIYKKLIESRILEKKSRDKINLKKNEHSLNPLYTNKNTARGYENDLFLNSDNNNHYRSFSSQKRKSLDQYPQGKVASNQLPTFTLKELLNNVNGISAFAEFMDSLGLRLNLEFWINMNGLIKSRKISTIPITAIKSLWKAYFTLRVDELNANSELIGKVQKFLKKFRTPGTLELGYIPPEECWKAFQLMIEVQNDIYDNMNTYQYPEFLKTPLYIRFLHVFALSPQTGKIFAAINELSPTFKNQEEYEGLGIKCAETGPKILLDSNTFDYLDNPNTSFKDLENFEGKYSSNLGLDFKSSNELYSPIKSPTIHSAGNENFTDSESTNSLNHLQRVHLKPMDPVVKKPSTSKAELSSTKKNSALSVLKSISDISKMNHSPVISGMNSEFISDNTDTQDGIIPANNPIDISVLNTGDPFSCLSNNQQSDPPINFNILNNTSSIQCLDIKKSQNNIKILKESPKSSGFPESSNNVDKSRYQFYNLSDFESEIQDFVTANTTLHEYYSEKLAGNLYISNDLKIINNNLLLLSNKIKLLPSLISISQSKNNSADEKVFKNLLDYLMKNFSHLKDTKNIYQYYYLKNLINHKNTKIEVSKIFEFNAEEFDSNQDSSNLNQTLNNMISSASPEIDSRRADSNSLSNLKDIPIHKSSSKDSGKKKFWDSSLFSEMSNPSFKTISAKYNINILKLDPISDEFKLEWIVTKSYQQLFDFHKKLTFVYPESLKDLKFPMSRKSIFGFLKDPVEIQVSSFELYFNNLITKNDIINSDIFKRFISIPNDVISNNFDFTNRSDIINYDRSDFKLNLNIDNDADLEVDEVHLGLNGLTVYDSSIISNEINYYLDCLFKSKEALIDKDTFINNIYNHISSKIINCPRPGLTIPLVSTGTIYSELNSTKTPENPHIQNRSRSNLIEDIITKSDGEDLAIFTDTDKFESLIEDGSKKKTLAGFEIFKDVNSSFITKLNNMYPKFILGNIHI</sequence>
<dbReference type="Pfam" id="PF00615">
    <property type="entry name" value="RGS"/>
    <property type="match status" value="1"/>
</dbReference>
<dbReference type="Gene3D" id="1.10.167.10">
    <property type="entry name" value="Regulator of G-protein Signalling 4, domain 2"/>
    <property type="match status" value="1"/>
</dbReference>
<dbReference type="SUPFAM" id="SSF48097">
    <property type="entry name" value="Regulator of G-protein signaling, RGS"/>
    <property type="match status" value="1"/>
</dbReference>
<dbReference type="EMBL" id="LSSL01000817">
    <property type="protein sequence ID" value="OLY83618.1"/>
    <property type="molecule type" value="Genomic_DNA"/>
</dbReference>
<dbReference type="SMART" id="SM00315">
    <property type="entry name" value="RGS"/>
    <property type="match status" value="1"/>
</dbReference>
<reference evidence="3 4" key="1">
    <citation type="journal article" date="2016" name="Mol. Biol. Evol.">
        <title>Genome-Wide Survey of Gut Fungi (Harpellales) Reveals the First Horizontally Transferred Ubiquitin Gene from a Mosquito Host.</title>
        <authorList>
            <person name="Wang Y."/>
            <person name="White M.M."/>
            <person name="Kvist S."/>
            <person name="Moncalvo J.M."/>
        </authorList>
    </citation>
    <scope>NUCLEOTIDE SEQUENCE [LARGE SCALE GENOMIC DNA]</scope>
    <source>
        <strain evidence="3 4">ALG-7-W6</strain>
    </source>
</reference>
<dbReference type="InterPro" id="IPR003114">
    <property type="entry name" value="Phox_assoc"/>
</dbReference>
<evidence type="ECO:0000313" key="3">
    <source>
        <dbReference type="EMBL" id="OLY83618.1"/>
    </source>
</evidence>
<dbReference type="PANTHER" id="PTHR22775:SF3">
    <property type="entry name" value="SORTING NEXIN-13"/>
    <property type="match status" value="1"/>
</dbReference>
<feature type="domain" description="PXA" evidence="2">
    <location>
        <begin position="1"/>
        <end position="85"/>
    </location>
</feature>
<dbReference type="Proteomes" id="UP000187455">
    <property type="component" value="Unassembled WGS sequence"/>
</dbReference>
<protein>
    <submittedName>
        <fullName evidence="3">Uncharacterized protein</fullName>
    </submittedName>
</protein>
<dbReference type="SUPFAM" id="SSF64268">
    <property type="entry name" value="PX domain"/>
    <property type="match status" value="1"/>
</dbReference>
<dbReference type="InterPro" id="IPR044926">
    <property type="entry name" value="RGS_subdomain_2"/>
</dbReference>
<dbReference type="OrthoDB" id="120967at2759"/>
<evidence type="ECO:0000259" key="2">
    <source>
        <dbReference type="PROSITE" id="PS51207"/>
    </source>
</evidence>
<organism evidence="3 4">
    <name type="scientific">Smittium mucronatum</name>
    <dbReference type="NCBI Taxonomy" id="133383"/>
    <lineage>
        <taxon>Eukaryota</taxon>
        <taxon>Fungi</taxon>
        <taxon>Fungi incertae sedis</taxon>
        <taxon>Zoopagomycota</taxon>
        <taxon>Kickxellomycotina</taxon>
        <taxon>Harpellomycetes</taxon>
        <taxon>Harpellales</taxon>
        <taxon>Legeriomycetaceae</taxon>
        <taxon>Smittium</taxon>
    </lineage>
</organism>
<dbReference type="Pfam" id="PF02194">
    <property type="entry name" value="PXA"/>
    <property type="match status" value="1"/>
</dbReference>